<protein>
    <submittedName>
        <fullName evidence="1">Uncharacterized protein</fullName>
    </submittedName>
</protein>
<organism evidence="1">
    <name type="scientific">mine drainage metagenome</name>
    <dbReference type="NCBI Taxonomy" id="410659"/>
    <lineage>
        <taxon>unclassified sequences</taxon>
        <taxon>metagenomes</taxon>
        <taxon>ecological metagenomes</taxon>
    </lineage>
</organism>
<evidence type="ECO:0000313" key="1">
    <source>
        <dbReference type="EMBL" id="OIQ76559.1"/>
    </source>
</evidence>
<dbReference type="AlphaFoldDB" id="A0A1J5Q983"/>
<comment type="caution">
    <text evidence="1">The sequence shown here is derived from an EMBL/GenBank/DDBJ whole genome shotgun (WGS) entry which is preliminary data.</text>
</comment>
<dbReference type="EMBL" id="MLJW01001836">
    <property type="protein sequence ID" value="OIQ76559.1"/>
    <property type="molecule type" value="Genomic_DNA"/>
</dbReference>
<gene>
    <name evidence="1" type="ORF">GALL_417600</name>
</gene>
<proteinExistence type="predicted"/>
<name>A0A1J5Q983_9ZZZZ</name>
<sequence length="99" mass="11235">MLIAIEHHRIKFLETCPKPFSQGSDAQVVSGHAVARQQERFTHANDLMRWQGTRAHTALMTTAMHLGFDAYAGLAPHVQCTNPFGTIDFVCRQRHQVHR</sequence>
<reference evidence="1" key="1">
    <citation type="submission" date="2016-10" db="EMBL/GenBank/DDBJ databases">
        <title>Sequence of Gallionella enrichment culture.</title>
        <authorList>
            <person name="Poehlein A."/>
            <person name="Muehling M."/>
            <person name="Daniel R."/>
        </authorList>
    </citation>
    <scope>NUCLEOTIDE SEQUENCE</scope>
</reference>
<accession>A0A1J5Q983</accession>